<comment type="caution">
    <text evidence="1">The sequence shown here is derived from an EMBL/GenBank/DDBJ whole genome shotgun (WGS) entry which is preliminary data.</text>
</comment>
<evidence type="ECO:0000313" key="1">
    <source>
        <dbReference type="EMBL" id="GED68696.1"/>
    </source>
</evidence>
<dbReference type="EMBL" id="BJON01000009">
    <property type="protein sequence ID" value="GED68696.1"/>
    <property type="molecule type" value="Genomic_DNA"/>
</dbReference>
<reference evidence="1 2" key="1">
    <citation type="submission" date="2019-06" db="EMBL/GenBank/DDBJ databases">
        <title>Whole genome shotgun sequence of Brevibacillus reuszeri NBRC 15719.</title>
        <authorList>
            <person name="Hosoyama A."/>
            <person name="Uohara A."/>
            <person name="Ohji S."/>
            <person name="Ichikawa N."/>
        </authorList>
    </citation>
    <scope>NUCLEOTIDE SEQUENCE [LARGE SCALE GENOMIC DNA]</scope>
    <source>
        <strain evidence="1 2">NBRC 15719</strain>
    </source>
</reference>
<dbReference type="Pfam" id="PF17957">
    <property type="entry name" value="Big_7"/>
    <property type="match status" value="1"/>
</dbReference>
<proteinExistence type="predicted"/>
<sequence>MPNNTFPESTSRSQTHTWTIPNLKSVLSVKVSSGNVSYSVSGNTISFTLTNGTITRRVQTGGSYTDADTKFVTGQTSASYNSGGYVGTLTQYVASGSYTPADTKTVSQYKGFRMNYYKKWNGTTWANDGNSLEQSGTSVYDPIIYNSGGYTGKLSWSGLSSTSTIATYPAPTNPTLNQRYIYEVTEPTYLYTGSVTRPESDTRVYRYEGYVTKPAVDTRTYDNYYQYTVTVDYTTNANPTVAISKPTDNQTLTEGNSFQLQGSASDSDNGNVITVKYKINSGPIKALQSGVSNGSAPISFDRTLTYRTKRIYDGTADVTGADLAENTDHTLTVWAEDDQGGKSAELTRKFRVIWNRPPVIDGTNTNLGSIKIPPALEYSATDPENQTFTITEYLNGKQLRSFPGTAGQKYPFTIDHDTWIRLDLDVAHQLKVRATDSTGLFSERIYTFTRIETHIEFMLDLANPSVRAQFSLDGKPERVLLTLDKYLPTGAMIESVKVCNNALDASPTWEDATGAVKGGRGYLFTNKTKTAENWAINFWVTIAKGTAAERVKLNGYGGAFD</sequence>
<keyword evidence="2" id="KW-1185">Reference proteome</keyword>
<organism evidence="1 2">
    <name type="scientific">Brevibacillus reuszeri</name>
    <dbReference type="NCBI Taxonomy" id="54915"/>
    <lineage>
        <taxon>Bacteria</taxon>
        <taxon>Bacillati</taxon>
        <taxon>Bacillota</taxon>
        <taxon>Bacilli</taxon>
        <taxon>Bacillales</taxon>
        <taxon>Paenibacillaceae</taxon>
        <taxon>Brevibacillus</taxon>
    </lineage>
</organism>
<evidence type="ECO:0000313" key="2">
    <source>
        <dbReference type="Proteomes" id="UP000319578"/>
    </source>
</evidence>
<protein>
    <submittedName>
        <fullName evidence="1">Uncharacterized protein</fullName>
    </submittedName>
</protein>
<gene>
    <name evidence="1" type="ORF">BRE01_23980</name>
</gene>
<dbReference type="Proteomes" id="UP000319578">
    <property type="component" value="Unassembled WGS sequence"/>
</dbReference>
<dbReference type="Gene3D" id="2.60.40.10">
    <property type="entry name" value="Immunoglobulins"/>
    <property type="match status" value="1"/>
</dbReference>
<dbReference type="InterPro" id="IPR013783">
    <property type="entry name" value="Ig-like_fold"/>
</dbReference>
<name>A0ABQ0TLF0_9BACL</name>
<accession>A0ABQ0TLF0</accession>